<evidence type="ECO:0000313" key="3">
    <source>
        <dbReference type="Proteomes" id="UP000275719"/>
    </source>
</evidence>
<dbReference type="RefSeq" id="WP_125018568.1">
    <property type="nucleotide sequence ID" value="NZ_RQVQ01000011.1"/>
</dbReference>
<organism evidence="2 3">
    <name type="scientific">Paenimyroides tangerinum</name>
    <dbReference type="NCBI Taxonomy" id="2488728"/>
    <lineage>
        <taxon>Bacteria</taxon>
        <taxon>Pseudomonadati</taxon>
        <taxon>Bacteroidota</taxon>
        <taxon>Flavobacteriia</taxon>
        <taxon>Flavobacteriales</taxon>
        <taxon>Flavobacteriaceae</taxon>
        <taxon>Paenimyroides</taxon>
    </lineage>
</organism>
<feature type="transmembrane region" description="Helical" evidence="1">
    <location>
        <begin position="12"/>
        <end position="30"/>
    </location>
</feature>
<name>A0A3P3W8I6_9FLAO</name>
<dbReference type="EMBL" id="RQVQ01000011">
    <property type="protein sequence ID" value="RRJ91300.1"/>
    <property type="molecule type" value="Genomic_DNA"/>
</dbReference>
<sequence>MKNPITHTFLRILLLIIGIILSSIVALSGLNPNRKCATGDFYAISIAIFIFYIFWFLFLIIEAFILNKKNEKKLRNINLILAFFFPVLFAIIGLYFEIIN</sequence>
<evidence type="ECO:0000313" key="2">
    <source>
        <dbReference type="EMBL" id="RRJ91300.1"/>
    </source>
</evidence>
<feature type="transmembrane region" description="Helical" evidence="1">
    <location>
        <begin position="77"/>
        <end position="96"/>
    </location>
</feature>
<evidence type="ECO:0000256" key="1">
    <source>
        <dbReference type="SAM" id="Phobius"/>
    </source>
</evidence>
<protein>
    <submittedName>
        <fullName evidence="2">Uncharacterized protein</fullName>
    </submittedName>
</protein>
<keyword evidence="3" id="KW-1185">Reference proteome</keyword>
<gene>
    <name evidence="2" type="ORF">EG240_06410</name>
</gene>
<keyword evidence="1" id="KW-0812">Transmembrane</keyword>
<keyword evidence="1" id="KW-0472">Membrane</keyword>
<proteinExistence type="predicted"/>
<reference evidence="2 3" key="1">
    <citation type="submission" date="2018-11" db="EMBL/GenBank/DDBJ databases">
        <title>Flavobacterium sp. nov., YIM 102701-2 draft genome.</title>
        <authorList>
            <person name="Li G."/>
            <person name="Jiang Y."/>
        </authorList>
    </citation>
    <scope>NUCLEOTIDE SEQUENCE [LARGE SCALE GENOMIC DNA]</scope>
    <source>
        <strain evidence="2 3">YIM 102701-2</strain>
    </source>
</reference>
<accession>A0A3P3W8I6</accession>
<dbReference type="Proteomes" id="UP000275719">
    <property type="component" value="Unassembled WGS sequence"/>
</dbReference>
<keyword evidence="1" id="KW-1133">Transmembrane helix</keyword>
<comment type="caution">
    <text evidence="2">The sequence shown here is derived from an EMBL/GenBank/DDBJ whole genome shotgun (WGS) entry which is preliminary data.</text>
</comment>
<feature type="transmembrane region" description="Helical" evidence="1">
    <location>
        <begin position="42"/>
        <end position="65"/>
    </location>
</feature>
<dbReference type="AlphaFoldDB" id="A0A3P3W8I6"/>